<reference evidence="8 9" key="1">
    <citation type="submission" date="2024-06" db="EMBL/GenBank/DDBJ databases">
        <title>A chromosome-level genome assembly of beet webworm, Loxostege sticticalis.</title>
        <authorList>
            <person name="Zhang Y."/>
        </authorList>
    </citation>
    <scope>NUCLEOTIDE SEQUENCE [LARGE SCALE GENOMIC DNA]</scope>
    <source>
        <strain evidence="8">AQ026</strain>
        <tissue evidence="8">Whole body</tissue>
    </source>
</reference>
<feature type="binding site" evidence="4">
    <location>
        <position position="55"/>
    </location>
    <ligand>
        <name>Zn(2+)</name>
        <dbReference type="ChEBI" id="CHEBI:29105"/>
    </ligand>
</feature>
<dbReference type="PROSITE" id="PS00028">
    <property type="entry name" value="ZINC_FINGER_C2H2_1"/>
    <property type="match status" value="7"/>
</dbReference>
<feature type="binding site" evidence="4">
    <location>
        <position position="14"/>
    </location>
    <ligand>
        <name>Zn(2+)</name>
        <dbReference type="ChEBI" id="CHEBI:29105"/>
    </ligand>
</feature>
<dbReference type="PANTHER" id="PTHR23234">
    <property type="entry name" value="ZNF44 PROTEIN"/>
    <property type="match status" value="1"/>
</dbReference>
<dbReference type="Gene3D" id="3.40.1800.20">
    <property type="match status" value="1"/>
</dbReference>
<dbReference type="PANTHER" id="PTHR23234:SF10">
    <property type="entry name" value="RIKEN CDNA 6720489N17 GENE-RELATED"/>
    <property type="match status" value="1"/>
</dbReference>
<evidence type="ECO:0000313" key="8">
    <source>
        <dbReference type="EMBL" id="KAL0859442.1"/>
    </source>
</evidence>
<proteinExistence type="predicted"/>
<feature type="domain" description="ZAD" evidence="7">
    <location>
        <begin position="9"/>
        <end position="79"/>
    </location>
</feature>
<dbReference type="SMART" id="SM00355">
    <property type="entry name" value="ZnF_C2H2"/>
    <property type="match status" value="10"/>
</dbReference>
<feature type="domain" description="C2H2-type" evidence="6">
    <location>
        <begin position="224"/>
        <end position="252"/>
    </location>
</feature>
<evidence type="ECO:0000256" key="5">
    <source>
        <dbReference type="SAM" id="MobiDB-lite"/>
    </source>
</evidence>
<dbReference type="EMBL" id="JBEUOH010000027">
    <property type="protein sequence ID" value="KAL0859442.1"/>
    <property type="molecule type" value="Genomic_DNA"/>
</dbReference>
<gene>
    <name evidence="8" type="ORF">ABMA27_010617</name>
</gene>
<evidence type="ECO:0000256" key="3">
    <source>
        <dbReference type="PROSITE-ProRule" id="PRU00042"/>
    </source>
</evidence>
<sequence>MAETINISDYCRFCLCVKPQKMHLLTDEIVHAFSAYFSLQIIVVNSLPNQICEDCYNKTTLLCHFRKSVSENEKILNESLTKGCDELNKCLLSFQRETIKEEDEKSYTIHDENDHANFEDDDGKENSKEIDSLSNFGDSSMKDDANEPIDSKFREEPVYDTQNTVKDTNSVATFKFKCLTCFDSFESQNLLLAHYKTKHYEKPNEKNELKVTFDVEATPDGTIYKCTACSKVYGSKKSINRHVVEVHTDARPFLCKMCGRTYKTVSEIVRHGRAHDGKKLFCSHQCGYSTVYHGALKEHERRHNASEYKYKCEKCDKGFHVKTWYLQHQNIHTGVKPFVCDVCGAAFHMEKYLTTHRSLKHPQSSNLKRYVCVHCSLPCDSRNALTEHLKEHGLNTEKKLLCDLCGKIVSNAEQLKFHKRMHLGVKPYTCSTCNKSFAKKFNLQLHERTHSGEKAHECHCGRRYGQRSTLLRHIARHHSDSEMLKLSKCSKTFLSTQDQLATQQKLCT</sequence>
<feature type="region of interest" description="Disordered" evidence="5">
    <location>
        <begin position="103"/>
        <end position="156"/>
    </location>
</feature>
<evidence type="ECO:0000256" key="2">
    <source>
        <dbReference type="ARBA" id="ARBA00022737"/>
    </source>
</evidence>
<dbReference type="SMART" id="SM00868">
    <property type="entry name" value="zf-AD"/>
    <property type="match status" value="1"/>
</dbReference>
<keyword evidence="2" id="KW-0677">Repeat</keyword>
<accession>A0ABR3H3Q8</accession>
<feature type="compositionally biased region" description="Basic and acidic residues" evidence="5">
    <location>
        <begin position="140"/>
        <end position="156"/>
    </location>
</feature>
<name>A0ABR3H3Q8_LOXSC</name>
<dbReference type="Gene3D" id="3.30.160.60">
    <property type="entry name" value="Classic Zinc Finger"/>
    <property type="match status" value="7"/>
</dbReference>
<evidence type="ECO:0000256" key="1">
    <source>
        <dbReference type="ARBA" id="ARBA00022723"/>
    </source>
</evidence>
<dbReference type="SUPFAM" id="SSF57716">
    <property type="entry name" value="Glucocorticoid receptor-like (DNA-binding domain)"/>
    <property type="match status" value="1"/>
</dbReference>
<feature type="domain" description="C2H2-type" evidence="6">
    <location>
        <begin position="176"/>
        <end position="203"/>
    </location>
</feature>
<keyword evidence="1 4" id="KW-0479">Metal-binding</keyword>
<dbReference type="InterPro" id="IPR050758">
    <property type="entry name" value="Znf_C2H2-type"/>
</dbReference>
<keyword evidence="9" id="KW-1185">Reference proteome</keyword>
<feature type="domain" description="C2H2-type" evidence="6">
    <location>
        <begin position="400"/>
        <end position="427"/>
    </location>
</feature>
<organism evidence="8 9">
    <name type="scientific">Loxostege sticticalis</name>
    <name type="common">Beet webworm moth</name>
    <dbReference type="NCBI Taxonomy" id="481309"/>
    <lineage>
        <taxon>Eukaryota</taxon>
        <taxon>Metazoa</taxon>
        <taxon>Ecdysozoa</taxon>
        <taxon>Arthropoda</taxon>
        <taxon>Hexapoda</taxon>
        <taxon>Insecta</taxon>
        <taxon>Pterygota</taxon>
        <taxon>Neoptera</taxon>
        <taxon>Endopterygota</taxon>
        <taxon>Lepidoptera</taxon>
        <taxon>Glossata</taxon>
        <taxon>Ditrysia</taxon>
        <taxon>Pyraloidea</taxon>
        <taxon>Crambidae</taxon>
        <taxon>Pyraustinae</taxon>
        <taxon>Loxostege</taxon>
    </lineage>
</organism>
<protein>
    <submittedName>
        <fullName evidence="8">Uncharacterized protein</fullName>
    </submittedName>
</protein>
<dbReference type="PROSITE" id="PS50157">
    <property type="entry name" value="ZINC_FINGER_C2H2_2"/>
    <property type="match status" value="8"/>
</dbReference>
<keyword evidence="4" id="KW-0862">Zinc</keyword>
<keyword evidence="3" id="KW-0863">Zinc-finger</keyword>
<evidence type="ECO:0000256" key="4">
    <source>
        <dbReference type="PROSITE-ProRule" id="PRU01263"/>
    </source>
</evidence>
<feature type="domain" description="C2H2-type" evidence="6">
    <location>
        <begin position="428"/>
        <end position="455"/>
    </location>
</feature>
<dbReference type="SUPFAM" id="SSF57667">
    <property type="entry name" value="beta-beta-alpha zinc fingers"/>
    <property type="match status" value="5"/>
</dbReference>
<feature type="binding site" evidence="4">
    <location>
        <position position="11"/>
    </location>
    <ligand>
        <name>Zn(2+)</name>
        <dbReference type="ChEBI" id="CHEBI:29105"/>
    </ligand>
</feature>
<dbReference type="InterPro" id="IPR036236">
    <property type="entry name" value="Znf_C2H2_sf"/>
</dbReference>
<feature type="domain" description="C2H2-type" evidence="6">
    <location>
        <begin position="338"/>
        <end position="366"/>
    </location>
</feature>
<dbReference type="InterPro" id="IPR012934">
    <property type="entry name" value="Znf_AD"/>
</dbReference>
<evidence type="ECO:0000259" key="6">
    <source>
        <dbReference type="PROSITE" id="PS50157"/>
    </source>
</evidence>
<evidence type="ECO:0000259" key="7">
    <source>
        <dbReference type="PROSITE" id="PS51915"/>
    </source>
</evidence>
<evidence type="ECO:0000313" key="9">
    <source>
        <dbReference type="Proteomes" id="UP001549920"/>
    </source>
</evidence>
<feature type="domain" description="C2H2-type" evidence="6">
    <location>
        <begin position="253"/>
        <end position="280"/>
    </location>
</feature>
<dbReference type="InterPro" id="IPR013087">
    <property type="entry name" value="Znf_C2H2_type"/>
</dbReference>
<feature type="domain" description="C2H2-type" evidence="6">
    <location>
        <begin position="310"/>
        <end position="337"/>
    </location>
</feature>
<dbReference type="Proteomes" id="UP001549920">
    <property type="component" value="Unassembled WGS sequence"/>
</dbReference>
<feature type="compositionally biased region" description="Basic and acidic residues" evidence="5">
    <location>
        <begin position="103"/>
        <end position="131"/>
    </location>
</feature>
<feature type="domain" description="C2H2-type" evidence="6">
    <location>
        <begin position="280"/>
        <end position="308"/>
    </location>
</feature>
<feature type="binding site" evidence="4">
    <location>
        <position position="52"/>
    </location>
    <ligand>
        <name>Zn(2+)</name>
        <dbReference type="ChEBI" id="CHEBI:29105"/>
    </ligand>
</feature>
<dbReference type="PROSITE" id="PS51915">
    <property type="entry name" value="ZAD"/>
    <property type="match status" value="1"/>
</dbReference>
<dbReference type="Pfam" id="PF00096">
    <property type="entry name" value="zf-C2H2"/>
    <property type="match status" value="1"/>
</dbReference>
<comment type="caution">
    <text evidence="8">The sequence shown here is derived from an EMBL/GenBank/DDBJ whole genome shotgun (WGS) entry which is preliminary data.</text>
</comment>
<dbReference type="Pfam" id="PF07776">
    <property type="entry name" value="zf-AD"/>
    <property type="match status" value="1"/>
</dbReference>